<dbReference type="PROSITE" id="PS51257">
    <property type="entry name" value="PROKAR_LIPOPROTEIN"/>
    <property type="match status" value="1"/>
</dbReference>
<comment type="subcellular location">
    <subcellularLocation>
        <location evidence="1">Cell envelope</location>
    </subcellularLocation>
</comment>
<dbReference type="AlphaFoldDB" id="A0A368UUF1"/>
<reference evidence="5 6" key="1">
    <citation type="submission" date="2018-07" db="EMBL/GenBank/DDBJ databases">
        <title>Freshwater and sediment microbial communities from various areas in North America, analyzing microbe dynamics in response to fracking.</title>
        <authorList>
            <person name="Lamendella R."/>
        </authorList>
    </citation>
    <scope>NUCLEOTIDE SEQUENCE [LARGE SCALE GENOMIC DNA]</scope>
    <source>
        <strain evidence="5 6">160A</strain>
    </source>
</reference>
<dbReference type="EMBL" id="QPIZ01000015">
    <property type="protein sequence ID" value="RCW32459.1"/>
    <property type="molecule type" value="Genomic_DNA"/>
</dbReference>
<gene>
    <name evidence="5" type="ORF">DFO77_1154</name>
</gene>
<dbReference type="GO" id="GO:0030288">
    <property type="term" value="C:outer membrane-bounded periplasmic space"/>
    <property type="evidence" value="ECO:0007669"/>
    <property type="project" value="TreeGrafter"/>
</dbReference>
<evidence type="ECO:0000313" key="6">
    <source>
        <dbReference type="Proteomes" id="UP000252733"/>
    </source>
</evidence>
<keyword evidence="3" id="KW-0732">Signal</keyword>
<sequence length="319" mass="36060">MKNLAFILLVFLSFSGCTSNSSPKKVGFLATSFEVERFRKEADFFKNQMERFGYEVILEDCEENHALQYERAREMLEKELDILVVIPVNINTAHNIVDLANSEGVPVVAYNRMIMNADIDMLIYSDNEFIGNSMASSLLDSVKTGKIAVLAGDKMDPNAVEQKQAMDKTINEYQQKYDIEVVYDTYIEKWNANIAAFELQQVLQVYNLNGVIAGNDAMANAIIDLIHKRKPDNKVFVVGQDGDQVALKNISKGSQVATVYHPYDKLAGNAAEVIRVMLEEKSIQNRIDGRVFNGLKDVPVVRIKSEVITRENVEKYRKN</sequence>
<comment type="similarity">
    <text evidence="2">Belongs to the bacterial solute-binding protein 2 family.</text>
</comment>
<dbReference type="PANTHER" id="PTHR30036:SF1">
    <property type="entry name" value="D-XYLOSE-BINDING PERIPLASMIC PROTEIN"/>
    <property type="match status" value="1"/>
</dbReference>
<dbReference type="InterPro" id="IPR025997">
    <property type="entry name" value="SBP_2_dom"/>
</dbReference>
<dbReference type="Proteomes" id="UP000252733">
    <property type="component" value="Unassembled WGS sequence"/>
</dbReference>
<dbReference type="Pfam" id="PF13407">
    <property type="entry name" value="Peripla_BP_4"/>
    <property type="match status" value="1"/>
</dbReference>
<evidence type="ECO:0000256" key="1">
    <source>
        <dbReference type="ARBA" id="ARBA00004196"/>
    </source>
</evidence>
<evidence type="ECO:0000256" key="3">
    <source>
        <dbReference type="ARBA" id="ARBA00022729"/>
    </source>
</evidence>
<organism evidence="5 6">
    <name type="scientific">Marinilabilia salmonicolor</name>
    <dbReference type="NCBI Taxonomy" id="989"/>
    <lineage>
        <taxon>Bacteria</taxon>
        <taxon>Pseudomonadati</taxon>
        <taxon>Bacteroidota</taxon>
        <taxon>Bacteroidia</taxon>
        <taxon>Marinilabiliales</taxon>
        <taxon>Marinilabiliaceae</taxon>
        <taxon>Marinilabilia</taxon>
    </lineage>
</organism>
<dbReference type="GO" id="GO:0030246">
    <property type="term" value="F:carbohydrate binding"/>
    <property type="evidence" value="ECO:0007669"/>
    <property type="project" value="TreeGrafter"/>
</dbReference>
<dbReference type="InterPro" id="IPR028082">
    <property type="entry name" value="Peripla_BP_I"/>
</dbReference>
<dbReference type="PANTHER" id="PTHR30036">
    <property type="entry name" value="D-XYLOSE-BINDING PERIPLASMIC PROTEIN"/>
    <property type="match status" value="1"/>
</dbReference>
<dbReference type="InterPro" id="IPR050555">
    <property type="entry name" value="Bact_Solute-Bind_Prot2"/>
</dbReference>
<dbReference type="SUPFAM" id="SSF53822">
    <property type="entry name" value="Periplasmic binding protein-like I"/>
    <property type="match status" value="1"/>
</dbReference>
<evidence type="ECO:0000256" key="2">
    <source>
        <dbReference type="ARBA" id="ARBA00007639"/>
    </source>
</evidence>
<evidence type="ECO:0000259" key="4">
    <source>
        <dbReference type="Pfam" id="PF13407"/>
    </source>
</evidence>
<proteinExistence type="inferred from homology"/>
<evidence type="ECO:0000313" key="5">
    <source>
        <dbReference type="EMBL" id="RCW32459.1"/>
    </source>
</evidence>
<accession>A0A368UUF1</accession>
<keyword evidence="6" id="KW-1185">Reference proteome</keyword>
<dbReference type="RefSeq" id="WP_114437260.1">
    <property type="nucleotide sequence ID" value="NZ_QPIZ01000015.1"/>
</dbReference>
<feature type="domain" description="Periplasmic binding protein" evidence="4">
    <location>
        <begin position="29"/>
        <end position="281"/>
    </location>
</feature>
<dbReference type="Gene3D" id="3.40.50.2300">
    <property type="match status" value="2"/>
</dbReference>
<name>A0A368UUF1_9BACT</name>
<protein>
    <submittedName>
        <fullName evidence="5">D-xylose transport system substrate-binding protein</fullName>
    </submittedName>
</protein>
<comment type="caution">
    <text evidence="5">The sequence shown here is derived from an EMBL/GenBank/DDBJ whole genome shotgun (WGS) entry which is preliminary data.</text>
</comment>